<dbReference type="EMBL" id="VTEG01000003">
    <property type="protein sequence ID" value="TYS00305.1"/>
    <property type="molecule type" value="Genomic_DNA"/>
</dbReference>
<name>A0A5D4MEM5_9BACI</name>
<dbReference type="Proteomes" id="UP000325182">
    <property type="component" value="Unassembled WGS sequence"/>
</dbReference>
<comment type="caution">
    <text evidence="2">The sequence shown here is derived from an EMBL/GenBank/DDBJ whole genome shotgun (WGS) entry which is preliminary data.</text>
</comment>
<dbReference type="Pfam" id="PF04294">
    <property type="entry name" value="VanW"/>
    <property type="match status" value="1"/>
</dbReference>
<evidence type="ECO:0000313" key="3">
    <source>
        <dbReference type="Proteomes" id="UP000325182"/>
    </source>
</evidence>
<dbReference type="Pfam" id="PF12229">
    <property type="entry name" value="PG_binding_4"/>
    <property type="match status" value="1"/>
</dbReference>
<feature type="domain" description="YoaR-like putative peptidoglycan binding" evidence="1">
    <location>
        <begin position="46"/>
        <end position="104"/>
    </location>
</feature>
<protein>
    <recommendedName>
        <fullName evidence="1">YoaR-like putative peptidoglycan binding domain-containing protein</fullName>
    </recommendedName>
</protein>
<dbReference type="InterPro" id="IPR007391">
    <property type="entry name" value="Vancomycin_resist_VanW"/>
</dbReference>
<dbReference type="PANTHER" id="PTHR35788">
    <property type="entry name" value="EXPORTED PROTEIN-RELATED"/>
    <property type="match status" value="1"/>
</dbReference>
<accession>A0A5D4MEM5</accession>
<gene>
    <name evidence="2" type="ORF">FZC84_07110</name>
</gene>
<evidence type="ECO:0000313" key="2">
    <source>
        <dbReference type="EMBL" id="TYS00305.1"/>
    </source>
</evidence>
<dbReference type="RefSeq" id="WP_148953394.1">
    <property type="nucleotide sequence ID" value="NZ_VTEG01000003.1"/>
</dbReference>
<reference evidence="2 3" key="1">
    <citation type="submission" date="2019-08" db="EMBL/GenBank/DDBJ databases">
        <title>Bacillus genomes from the desert of Cuatro Cienegas, Coahuila.</title>
        <authorList>
            <person name="Olmedo-Alvarez G."/>
        </authorList>
    </citation>
    <scope>NUCLEOTIDE SEQUENCE [LARGE SCALE GENOMIC DNA]</scope>
    <source>
        <strain evidence="2 3">CH128b_4D</strain>
    </source>
</reference>
<proteinExistence type="predicted"/>
<sequence length="283" mass="32156">MKVFLSLLVALHVNSSMGKIQLKYGEEIVGELSREEYQSSPYTDYLINESKLNELIENTNSRISKKPVDASLNEHGGIVSEQNGQAIDPERFKQAFYREFYKKNSSIIEIPTKAVYPKVDSELLERIKRKRISHYVTYFNSRNKERVHNIKLASDAINNQVVFPGETFSFNQIVGKRTVSKGYLPAPVIVKGELSEGIGGGICQVSSTLFNAVDRAGVKILERYSHSRRVPYVPPKRDATVSWYGPDFTFRNQHNQPLLIRSVVTGGQMIIMVFSSEDLDFQR</sequence>
<dbReference type="InterPro" id="IPR052913">
    <property type="entry name" value="Glycopeptide_resist_protein"/>
</dbReference>
<dbReference type="AlphaFoldDB" id="A0A5D4MEM5"/>
<dbReference type="InterPro" id="IPR022029">
    <property type="entry name" value="YoaR-like_PG-bd"/>
</dbReference>
<organism evidence="2 3">
    <name type="scientific">Rossellomorea vietnamensis</name>
    <dbReference type="NCBI Taxonomy" id="218284"/>
    <lineage>
        <taxon>Bacteria</taxon>
        <taxon>Bacillati</taxon>
        <taxon>Bacillota</taxon>
        <taxon>Bacilli</taxon>
        <taxon>Bacillales</taxon>
        <taxon>Bacillaceae</taxon>
        <taxon>Rossellomorea</taxon>
    </lineage>
</organism>
<evidence type="ECO:0000259" key="1">
    <source>
        <dbReference type="Pfam" id="PF12229"/>
    </source>
</evidence>
<dbReference type="PANTHER" id="PTHR35788:SF1">
    <property type="entry name" value="EXPORTED PROTEIN"/>
    <property type="match status" value="1"/>
</dbReference>